<dbReference type="PROSITE" id="PS00144">
    <property type="entry name" value="ASN_GLN_ASE_1"/>
    <property type="match status" value="1"/>
</dbReference>
<evidence type="ECO:0000256" key="8">
    <source>
        <dbReference type="RuleBase" id="RU004457"/>
    </source>
</evidence>
<dbReference type="OrthoDB" id="371959at2157"/>
<organism evidence="12 13">
    <name type="scientific">Methanocaldococcus villosus KIN24-T80</name>
    <dbReference type="NCBI Taxonomy" id="1069083"/>
    <lineage>
        <taxon>Archaea</taxon>
        <taxon>Methanobacteriati</taxon>
        <taxon>Methanobacteriota</taxon>
        <taxon>Methanomada group</taxon>
        <taxon>Methanococci</taxon>
        <taxon>Methanococcales</taxon>
        <taxon>Methanocaldococcaceae</taxon>
        <taxon>Methanocaldococcus</taxon>
    </lineage>
</organism>
<evidence type="ECO:0000313" key="12">
    <source>
        <dbReference type="EMBL" id="ENN96536.1"/>
    </source>
</evidence>
<dbReference type="GO" id="GO:0006412">
    <property type="term" value="P:translation"/>
    <property type="evidence" value="ECO:0007669"/>
    <property type="project" value="UniProtKB-UniRule"/>
</dbReference>
<dbReference type="PROSITE" id="PS51732">
    <property type="entry name" value="ASN_GLN_ASE_3"/>
    <property type="match status" value="1"/>
</dbReference>
<protein>
    <recommendedName>
        <fullName evidence="5 8">Glutamyl-tRNA(Gln) amidotransferase subunit D</fullName>
        <shortName evidence="5">Glu-ADT subunit D</shortName>
        <ecNumber evidence="5 8">6.3.5.-</ecNumber>
    </recommendedName>
</protein>
<dbReference type="Gene3D" id="3.40.50.1170">
    <property type="entry name" value="L-asparaginase, N-terminal domain"/>
    <property type="match status" value="1"/>
</dbReference>
<dbReference type="PANTHER" id="PTHR11707">
    <property type="entry name" value="L-ASPARAGINASE"/>
    <property type="match status" value="1"/>
</dbReference>
<dbReference type="InterPro" id="IPR006034">
    <property type="entry name" value="Asparaginase/glutaminase-like"/>
</dbReference>
<evidence type="ECO:0000256" key="4">
    <source>
        <dbReference type="ARBA" id="ARBA00022917"/>
    </source>
</evidence>
<comment type="function">
    <text evidence="5 8">Allows the formation of correctly charged Gln-tRNA(Gln) through the transamidation of misacylated Glu-tRNA(Gln) in organisms which lack glutaminyl-tRNA synthetase. The reaction takes place in the presence of glutamine and ATP through an activated gamma-phospho-Glu-tRNA(Gln). The GatDE system is specific for glutamate and does not act on aspartate.</text>
</comment>
<evidence type="ECO:0000256" key="3">
    <source>
        <dbReference type="ARBA" id="ARBA00022840"/>
    </source>
</evidence>
<proteinExistence type="inferred from homology"/>
<comment type="catalytic activity">
    <reaction evidence="5 8">
        <text>L-glutamyl-tRNA(Gln) + L-glutamine + ATP + H2O = L-glutaminyl-tRNA(Gln) + L-glutamate + ADP + phosphate + H(+)</text>
        <dbReference type="Rhea" id="RHEA:17521"/>
        <dbReference type="Rhea" id="RHEA-COMP:9681"/>
        <dbReference type="Rhea" id="RHEA-COMP:9684"/>
        <dbReference type="ChEBI" id="CHEBI:15377"/>
        <dbReference type="ChEBI" id="CHEBI:15378"/>
        <dbReference type="ChEBI" id="CHEBI:29985"/>
        <dbReference type="ChEBI" id="CHEBI:30616"/>
        <dbReference type="ChEBI" id="CHEBI:43474"/>
        <dbReference type="ChEBI" id="CHEBI:58359"/>
        <dbReference type="ChEBI" id="CHEBI:78520"/>
        <dbReference type="ChEBI" id="CHEBI:78521"/>
        <dbReference type="ChEBI" id="CHEBI:456216"/>
    </reaction>
</comment>
<dbReference type="SUPFAM" id="SSF53774">
    <property type="entry name" value="Glutaminase/Asparaginase"/>
    <property type="match status" value="1"/>
</dbReference>
<evidence type="ECO:0000256" key="6">
    <source>
        <dbReference type="PROSITE-ProRule" id="PRU10099"/>
    </source>
</evidence>
<dbReference type="NCBIfam" id="NF003217">
    <property type="entry name" value="PRK04183.1"/>
    <property type="match status" value="1"/>
</dbReference>
<comment type="subunit">
    <text evidence="5 8">Heterodimer of GatD and GatE.</text>
</comment>
<reference evidence="12 13" key="1">
    <citation type="journal article" date="2013" name="Genome Announc.">
        <title>Draft Genome Sequence of a Highly Flagellated, Fast-Swimming Archaeon, Methanocaldococcus villosus Strain KIN24-T80 (DSM 22612).</title>
        <authorList>
            <person name="Thennarasu S."/>
            <person name="Polireddy D."/>
            <person name="Antony A."/>
            <person name="Yada M.R."/>
            <person name="Algarawi S."/>
            <person name="Sivakumar N."/>
        </authorList>
    </citation>
    <scope>NUCLEOTIDE SEQUENCE [LARGE SCALE GENOMIC DNA]</scope>
    <source>
        <strain evidence="12 13">KIN24-T80</strain>
    </source>
</reference>
<sequence>MEIGDVVRIETDKGVFEGLLLPSIDENVITLKLKNGYNIGILKENIKNVRVIKKGEKPKYELPPLNIEKKHKKTVSILSTGGTVASKVDYSTGAVHPSFTADDLIRAVPEIADIANIEGRAILNILSENMKPKYWIKIAEEIKKEAKRADGIVITHGTDTMNYTAAALSFMVNADFPIILTGAQRSSDRPSSDAYLNLLSSVIAAKENIKGVFVVMHETSDDKYCLLHRGVKVRKCHSSRRDAFLSINSLPIAKIDPFSKNIIYLQEVERSEGSKKVEINTKLEEKVALIKVYPGMDGEIIRYYVDKGYKGIVLEGTGLGHAPEYVFDDIKYAIDNDVVVIMTTQTINGRVNMNVYSNGRKLLNLGVIGCEDMLPEVAYVKLMYLLANYSLEDVKKLINKNMVGEINYRSDFKAYGGNYGL</sequence>
<dbReference type="InterPro" id="IPR027474">
    <property type="entry name" value="L-asparaginase_N"/>
</dbReference>
<feature type="active site" evidence="5">
    <location>
        <position position="235"/>
    </location>
</feature>
<evidence type="ECO:0000256" key="7">
    <source>
        <dbReference type="PROSITE-ProRule" id="PRU10100"/>
    </source>
</evidence>
<feature type="domain" description="GatD N-terminal" evidence="11">
    <location>
        <begin position="1"/>
        <end position="52"/>
    </location>
</feature>
<evidence type="ECO:0000259" key="10">
    <source>
        <dbReference type="Pfam" id="PF17763"/>
    </source>
</evidence>
<dbReference type="InterPro" id="IPR027473">
    <property type="entry name" value="L-asparaginase_C"/>
</dbReference>
<dbReference type="SUPFAM" id="SSF141300">
    <property type="entry name" value="GatD N-terminal domain-like"/>
    <property type="match status" value="1"/>
</dbReference>
<dbReference type="InterPro" id="IPR011878">
    <property type="entry name" value="GatD"/>
</dbReference>
<dbReference type="Pfam" id="PF17763">
    <property type="entry name" value="Asparaginase_C"/>
    <property type="match status" value="1"/>
</dbReference>
<dbReference type="AlphaFoldDB" id="N6VTP0"/>
<keyword evidence="4 5" id="KW-0648">Protein biosynthesis</keyword>
<evidence type="ECO:0000256" key="5">
    <source>
        <dbReference type="HAMAP-Rule" id="MF_00586"/>
    </source>
</evidence>
<dbReference type="PRINTS" id="PR00139">
    <property type="entry name" value="ASNGLNASE"/>
</dbReference>
<dbReference type="PANTHER" id="PTHR11707:SF28">
    <property type="entry name" value="60 KDA LYSOPHOSPHOLIPASE"/>
    <property type="match status" value="1"/>
</dbReference>
<dbReference type="HAMAP" id="MF_00586">
    <property type="entry name" value="GatD"/>
    <property type="match status" value="1"/>
</dbReference>
<keyword evidence="13" id="KW-1185">Reference proteome</keyword>
<dbReference type="NCBIfam" id="TIGR00519">
    <property type="entry name" value="asnASE_I"/>
    <property type="match status" value="1"/>
</dbReference>
<dbReference type="GO" id="GO:0006520">
    <property type="term" value="P:amino acid metabolic process"/>
    <property type="evidence" value="ECO:0007669"/>
    <property type="project" value="InterPro"/>
</dbReference>
<dbReference type="InterPro" id="IPR037222">
    <property type="entry name" value="GatD_N_sf"/>
</dbReference>
<dbReference type="InterPro" id="IPR037152">
    <property type="entry name" value="L-asparaginase_N_sf"/>
</dbReference>
<keyword evidence="1 5" id="KW-0436">Ligase</keyword>
<dbReference type="FunFam" id="3.40.50.1170:FF:000001">
    <property type="entry name" value="L-asparaginase 2"/>
    <property type="match status" value="1"/>
</dbReference>
<dbReference type="Pfam" id="PF18195">
    <property type="entry name" value="GatD_N"/>
    <property type="match status" value="1"/>
</dbReference>
<dbReference type="InterPro" id="IPR040919">
    <property type="entry name" value="Asparaginase_C"/>
</dbReference>
<dbReference type="EC" id="6.3.5.-" evidence="5 8"/>
<dbReference type="CDD" id="cd08962">
    <property type="entry name" value="GatD"/>
    <property type="match status" value="1"/>
</dbReference>
<evidence type="ECO:0000256" key="2">
    <source>
        <dbReference type="ARBA" id="ARBA00022741"/>
    </source>
</evidence>
<dbReference type="InterPro" id="IPR036152">
    <property type="entry name" value="Asp/glu_Ase-like_sf"/>
</dbReference>
<keyword evidence="3 5" id="KW-0067">ATP-binding</keyword>
<dbReference type="InterPro" id="IPR027475">
    <property type="entry name" value="Asparaginase/glutaminase_AS2"/>
</dbReference>
<dbReference type="InterPro" id="IPR020827">
    <property type="entry name" value="Asparaginase/glutaminase_AS1"/>
</dbReference>
<feature type="domain" description="Asparaginase/glutaminase C-terminal" evidence="10">
    <location>
        <begin position="286"/>
        <end position="393"/>
    </location>
</feature>
<dbReference type="GO" id="GO:0006450">
    <property type="term" value="P:regulation of translational fidelity"/>
    <property type="evidence" value="ECO:0007669"/>
    <property type="project" value="InterPro"/>
</dbReference>
<dbReference type="GO" id="GO:0016740">
    <property type="term" value="F:transferase activity"/>
    <property type="evidence" value="ECO:0007669"/>
    <property type="project" value="UniProtKB-KW"/>
</dbReference>
<dbReference type="GO" id="GO:0005524">
    <property type="term" value="F:ATP binding"/>
    <property type="evidence" value="ECO:0007669"/>
    <property type="project" value="UniProtKB-KW"/>
</dbReference>
<dbReference type="GO" id="GO:0050567">
    <property type="term" value="F:glutaminyl-tRNA synthase (glutamine-hydrolyzing) activity"/>
    <property type="evidence" value="ECO:0007669"/>
    <property type="project" value="UniProtKB-UniRule"/>
</dbReference>
<evidence type="ECO:0000313" key="13">
    <source>
        <dbReference type="Proteomes" id="UP000053695"/>
    </source>
</evidence>
<accession>N6VTP0</accession>
<evidence type="ECO:0000259" key="9">
    <source>
        <dbReference type="Pfam" id="PF00710"/>
    </source>
</evidence>
<dbReference type="SFLD" id="SFLDS00057">
    <property type="entry name" value="Glutaminase/Asparaginase"/>
    <property type="match status" value="1"/>
</dbReference>
<name>N6VTP0_9EURY</name>
<dbReference type="STRING" id="1069083.GCA_000371805_00237"/>
<dbReference type="GO" id="GO:0004067">
    <property type="term" value="F:asparaginase activity"/>
    <property type="evidence" value="ECO:0007669"/>
    <property type="project" value="UniProtKB-UniRule"/>
</dbReference>
<feature type="active site" evidence="5">
    <location>
        <position position="159"/>
    </location>
</feature>
<feature type="active site" evidence="5 7">
    <location>
        <position position="158"/>
    </location>
</feature>
<dbReference type="Gene3D" id="2.30.30.520">
    <property type="match status" value="1"/>
</dbReference>
<dbReference type="RefSeq" id="WP_004590153.1">
    <property type="nucleotide sequence ID" value="NZ_APMM01000013.1"/>
</dbReference>
<feature type="active site" evidence="5 6">
    <location>
        <position position="83"/>
    </location>
</feature>
<comment type="similarity">
    <text evidence="5 8">Belongs to the asparaginase 1 family. GatD subfamily.</text>
</comment>
<evidence type="ECO:0000256" key="1">
    <source>
        <dbReference type="ARBA" id="ARBA00022598"/>
    </source>
</evidence>
<dbReference type="InterPro" id="IPR006033">
    <property type="entry name" value="AsnA_fam"/>
</dbReference>
<dbReference type="SMART" id="SM00870">
    <property type="entry name" value="Asparaginase"/>
    <property type="match status" value="1"/>
</dbReference>
<dbReference type="InterPro" id="IPR040918">
    <property type="entry name" value="GatD_N"/>
</dbReference>
<dbReference type="NCBIfam" id="TIGR02153">
    <property type="entry name" value="gatD_arch"/>
    <property type="match status" value="1"/>
</dbReference>
<keyword evidence="2 5" id="KW-0547">Nucleotide-binding</keyword>
<evidence type="ECO:0000259" key="11">
    <source>
        <dbReference type="Pfam" id="PF18195"/>
    </source>
</evidence>
<dbReference type="PROSITE" id="PS00917">
    <property type="entry name" value="ASN_GLN_ASE_2"/>
    <property type="match status" value="1"/>
</dbReference>
<dbReference type="EMBL" id="APMM01000013">
    <property type="protein sequence ID" value="ENN96536.1"/>
    <property type="molecule type" value="Genomic_DNA"/>
</dbReference>
<feature type="domain" description="L-asparaginase N-terminal" evidence="9">
    <location>
        <begin position="75"/>
        <end position="256"/>
    </location>
</feature>
<dbReference type="Proteomes" id="UP000053695">
    <property type="component" value="Unassembled WGS sequence"/>
</dbReference>
<gene>
    <name evidence="5" type="primary">gatD</name>
    <name evidence="12" type="ORF">J422_01945</name>
</gene>
<comment type="caution">
    <text evidence="12">The sequence shown here is derived from an EMBL/GenBank/DDBJ whole genome shotgun (WGS) entry which is preliminary data.</text>
</comment>
<dbReference type="Gene3D" id="3.40.50.40">
    <property type="match status" value="1"/>
</dbReference>
<dbReference type="Pfam" id="PF00710">
    <property type="entry name" value="Asparaginase"/>
    <property type="match status" value="1"/>
</dbReference>
<dbReference type="PIRSF" id="PIRSF500175">
    <property type="entry name" value="Glu_ADT_D"/>
    <property type="match status" value="1"/>
</dbReference>
<dbReference type="PIRSF" id="PIRSF001220">
    <property type="entry name" value="L-ASNase_gatD"/>
    <property type="match status" value="1"/>
</dbReference>
<dbReference type="PATRIC" id="fig|1069083.5.peg.383"/>
<keyword evidence="12" id="KW-0808">Transferase</keyword>